<geneLocation type="plasmid" evidence="1 2">
    <name>pMM35_01</name>
</geneLocation>
<dbReference type="KEGG" id="vfa:MM35RIKEN_22120"/>
<proteinExistence type="predicted"/>
<dbReference type="Proteomes" id="UP000681343">
    <property type="component" value="Plasmid pMM35_01"/>
</dbReference>
<reference evidence="1" key="1">
    <citation type="submission" date="2020-09" db="EMBL/GenBank/DDBJ databases">
        <title>New species isolated from human feces.</title>
        <authorList>
            <person name="Kitahara M."/>
            <person name="Shigeno Y."/>
            <person name="Shime M."/>
            <person name="Matsumoto Y."/>
            <person name="Nakamura S."/>
            <person name="Motooka D."/>
            <person name="Fukuoka S."/>
            <person name="Nishikawa H."/>
            <person name="Benno Y."/>
        </authorList>
    </citation>
    <scope>NUCLEOTIDE SEQUENCE</scope>
    <source>
        <strain evidence="1">MM35</strain>
        <plasmid evidence="1">pMM35_01</plasmid>
    </source>
</reference>
<keyword evidence="1" id="KW-0614">Plasmid</keyword>
<organism evidence="1 2">
    <name type="scientific">Vescimonas fastidiosa</name>
    <dbReference type="NCBI Taxonomy" id="2714353"/>
    <lineage>
        <taxon>Bacteria</taxon>
        <taxon>Bacillati</taxon>
        <taxon>Bacillota</taxon>
        <taxon>Clostridia</taxon>
        <taxon>Eubacteriales</taxon>
        <taxon>Oscillospiraceae</taxon>
        <taxon>Vescimonas</taxon>
    </lineage>
</organism>
<dbReference type="RefSeq" id="WP_212821852.1">
    <property type="nucleotide sequence ID" value="NZ_AP023416.1"/>
</dbReference>
<sequence>MGALTAGQVLAQVDGLLPNAYTREEKLRWLAQAEAGLIREVWQPTGEAPTVFPELREDTVLKAETPYEELYSLYVQGQIHYANGDMARCSNAMSLWNQGVATMQAERLRRGGMGREARHLRLC</sequence>
<dbReference type="AlphaFoldDB" id="A0A810PWG6"/>
<evidence type="ECO:0000313" key="2">
    <source>
        <dbReference type="Proteomes" id="UP000681343"/>
    </source>
</evidence>
<protein>
    <submittedName>
        <fullName evidence="1">Uncharacterized protein</fullName>
    </submittedName>
</protein>
<keyword evidence="2" id="KW-1185">Reference proteome</keyword>
<gene>
    <name evidence="1" type="ORF">MM35RIKEN_22120</name>
</gene>
<accession>A0A810PWG6</accession>
<dbReference type="EMBL" id="AP023416">
    <property type="protein sequence ID" value="BCK80020.1"/>
    <property type="molecule type" value="Genomic_DNA"/>
</dbReference>
<evidence type="ECO:0000313" key="1">
    <source>
        <dbReference type="EMBL" id="BCK80020.1"/>
    </source>
</evidence>
<name>A0A810PWG6_9FIRM</name>